<organism evidence="6 7">
    <name type="scientific">Microthlaspi erraticum</name>
    <dbReference type="NCBI Taxonomy" id="1685480"/>
    <lineage>
        <taxon>Eukaryota</taxon>
        <taxon>Viridiplantae</taxon>
        <taxon>Streptophyta</taxon>
        <taxon>Embryophyta</taxon>
        <taxon>Tracheophyta</taxon>
        <taxon>Spermatophyta</taxon>
        <taxon>Magnoliopsida</taxon>
        <taxon>eudicotyledons</taxon>
        <taxon>Gunneridae</taxon>
        <taxon>Pentapetalae</taxon>
        <taxon>rosids</taxon>
        <taxon>malvids</taxon>
        <taxon>Brassicales</taxon>
        <taxon>Brassicaceae</taxon>
        <taxon>Coluteocarpeae</taxon>
        <taxon>Microthlaspi</taxon>
    </lineage>
</organism>
<evidence type="ECO:0000256" key="4">
    <source>
        <dbReference type="PROSITE-ProRule" id="PRU00376"/>
    </source>
</evidence>
<keyword evidence="1" id="KW-0805">Transcription regulation</keyword>
<evidence type="ECO:0000313" key="6">
    <source>
        <dbReference type="EMBL" id="CAA7022112.1"/>
    </source>
</evidence>
<dbReference type="PANTHER" id="PTHR47573">
    <property type="entry name" value="PROTEIN AF-9 HOMOLOG"/>
    <property type="match status" value="1"/>
</dbReference>
<dbReference type="Pfam" id="PF03366">
    <property type="entry name" value="YEATS"/>
    <property type="match status" value="1"/>
</dbReference>
<evidence type="ECO:0000256" key="2">
    <source>
        <dbReference type="ARBA" id="ARBA00023163"/>
    </source>
</evidence>
<comment type="subcellular location">
    <subcellularLocation>
        <location evidence="4">Nucleus</location>
    </subcellularLocation>
</comment>
<dbReference type="PANTHER" id="PTHR47573:SF1">
    <property type="entry name" value="PROTEIN AF-9 HOMOLOG"/>
    <property type="match status" value="1"/>
</dbReference>
<dbReference type="PROSITE" id="PS51037">
    <property type="entry name" value="YEATS"/>
    <property type="match status" value="1"/>
</dbReference>
<reference evidence="6" key="1">
    <citation type="submission" date="2020-01" db="EMBL/GenBank/DDBJ databases">
        <authorList>
            <person name="Mishra B."/>
        </authorList>
    </citation>
    <scope>NUCLEOTIDE SEQUENCE [LARGE SCALE GENOMIC DNA]</scope>
</reference>
<keyword evidence="2" id="KW-0804">Transcription</keyword>
<comment type="caution">
    <text evidence="6">The sequence shown here is derived from an EMBL/GenBank/DDBJ whole genome shotgun (WGS) entry which is preliminary data.</text>
</comment>
<evidence type="ECO:0000256" key="3">
    <source>
        <dbReference type="ARBA" id="ARBA00023242"/>
    </source>
</evidence>
<keyword evidence="7" id="KW-1185">Reference proteome</keyword>
<evidence type="ECO:0000256" key="1">
    <source>
        <dbReference type="ARBA" id="ARBA00023015"/>
    </source>
</evidence>
<gene>
    <name evidence="6" type="ORF">MERR_LOCUS9347</name>
</gene>
<dbReference type="GO" id="GO:0006355">
    <property type="term" value="P:regulation of DNA-templated transcription"/>
    <property type="evidence" value="ECO:0007669"/>
    <property type="project" value="InterPro"/>
</dbReference>
<proteinExistence type="predicted"/>
<dbReference type="AlphaFoldDB" id="A0A6D2I548"/>
<dbReference type="EMBL" id="CACVBM020000666">
    <property type="protein sequence ID" value="CAA7022112.1"/>
    <property type="molecule type" value="Genomic_DNA"/>
</dbReference>
<sequence>MKSIVPLHPDNSERRRVKDVEVSVPIVCGSIAFFRGKMAKEYRTHNWTVYVRGATNEDLGVVIKKVIFRLHPSFKSPNRVVDSPPFTLSECGWGEFKIDITVFLHTDVCEKKLELSHMLKLNPEVYSGPQSPNVPVVAESYNEIVFPDPFESFLARVLNHPAVHISKLPEGFNRLPPGAADTYHLMRKGDTKDHSLSPWFLKFSEMDELSELKAARQKVQADIAELERLLIMEDGEPEEL</sequence>
<name>A0A6D2I548_9BRAS</name>
<evidence type="ECO:0000313" key="7">
    <source>
        <dbReference type="Proteomes" id="UP000467841"/>
    </source>
</evidence>
<dbReference type="CDD" id="cd16910">
    <property type="entry name" value="YEATS_TFIID14_like"/>
    <property type="match status" value="1"/>
</dbReference>
<protein>
    <recommendedName>
        <fullName evidence="5">YEATS domain-containing protein</fullName>
    </recommendedName>
</protein>
<accession>A0A6D2I548</accession>
<dbReference type="Proteomes" id="UP000467841">
    <property type="component" value="Unassembled WGS sequence"/>
</dbReference>
<dbReference type="GO" id="GO:0005634">
    <property type="term" value="C:nucleus"/>
    <property type="evidence" value="ECO:0007669"/>
    <property type="project" value="UniProtKB-SubCell"/>
</dbReference>
<dbReference type="InterPro" id="IPR055129">
    <property type="entry name" value="YEATS_dom"/>
</dbReference>
<feature type="domain" description="YEATS" evidence="5">
    <location>
        <begin position="16"/>
        <end position="160"/>
    </location>
</feature>
<keyword evidence="3 4" id="KW-0539">Nucleus</keyword>
<dbReference type="OrthoDB" id="16041at2759"/>
<dbReference type="InterPro" id="IPR005033">
    <property type="entry name" value="YEATS"/>
</dbReference>
<dbReference type="InterPro" id="IPR038704">
    <property type="entry name" value="YEAST_sf"/>
</dbReference>
<dbReference type="Gene3D" id="2.60.40.1970">
    <property type="entry name" value="YEATS domain"/>
    <property type="match status" value="1"/>
</dbReference>
<evidence type="ECO:0000259" key="5">
    <source>
        <dbReference type="PROSITE" id="PS51037"/>
    </source>
</evidence>